<feature type="domain" description="Fumarylacetoacetase-like C-terminal" evidence="2">
    <location>
        <begin position="25"/>
        <end position="224"/>
    </location>
</feature>
<reference evidence="3 4" key="1">
    <citation type="submission" date="2020-02" db="EMBL/GenBank/DDBJ databases">
        <authorList>
            <person name="Zhang X.-Y."/>
        </authorList>
    </citation>
    <scope>NUCLEOTIDE SEQUENCE [LARGE SCALE GENOMIC DNA]</scope>
    <source>
        <strain evidence="3 4">C33</strain>
    </source>
</reference>
<dbReference type="Pfam" id="PF01557">
    <property type="entry name" value="FAA_hydrolase"/>
    <property type="match status" value="1"/>
</dbReference>
<evidence type="ECO:0000259" key="2">
    <source>
        <dbReference type="Pfam" id="PF01557"/>
    </source>
</evidence>
<dbReference type="GO" id="GO:0018773">
    <property type="term" value="F:acetylpyruvate hydrolase activity"/>
    <property type="evidence" value="ECO:0007669"/>
    <property type="project" value="TreeGrafter"/>
</dbReference>
<dbReference type="InterPro" id="IPR036663">
    <property type="entry name" value="Fumarylacetoacetase_C_sf"/>
</dbReference>
<accession>A0A845USG0</accession>
<evidence type="ECO:0000256" key="1">
    <source>
        <dbReference type="ARBA" id="ARBA00022723"/>
    </source>
</evidence>
<organism evidence="3 4">
    <name type="scientific">Wenzhouxiangella limi</name>
    <dbReference type="NCBI Taxonomy" id="2707351"/>
    <lineage>
        <taxon>Bacteria</taxon>
        <taxon>Pseudomonadati</taxon>
        <taxon>Pseudomonadota</taxon>
        <taxon>Gammaproteobacteria</taxon>
        <taxon>Chromatiales</taxon>
        <taxon>Wenzhouxiangellaceae</taxon>
        <taxon>Wenzhouxiangella</taxon>
    </lineage>
</organism>
<dbReference type="AlphaFoldDB" id="A0A845USG0"/>
<dbReference type="GO" id="GO:0046872">
    <property type="term" value="F:metal ion binding"/>
    <property type="evidence" value="ECO:0007669"/>
    <property type="project" value="UniProtKB-KW"/>
</dbReference>
<dbReference type="Gene3D" id="3.90.850.10">
    <property type="entry name" value="Fumarylacetoacetase-like, C-terminal domain"/>
    <property type="match status" value="1"/>
</dbReference>
<evidence type="ECO:0000313" key="4">
    <source>
        <dbReference type="Proteomes" id="UP000484885"/>
    </source>
</evidence>
<dbReference type="InterPro" id="IPR011234">
    <property type="entry name" value="Fumarylacetoacetase-like_C"/>
</dbReference>
<dbReference type="Proteomes" id="UP000484885">
    <property type="component" value="Unassembled WGS sequence"/>
</dbReference>
<sequence>MERVVDWQAPLLPVAGGGVFPVRSVWCVGRNYAEHAREMGVDPERSAPVFFSKPAQALVMADRIDYPPDTADLHHEVELAVFLRAGGRNLSPAQAKASVFGYAVGVDLTRRDVQARAKATGQPWEMSKGFDQSGPVGLLVSEKDWKPDAQARIGLLVDGEQRQSGRLGEMLWPVPELLAALSRTVTLGPGDAVFTGTPAGVAALEPGQRVRARIEGLPELDFTLVAG</sequence>
<evidence type="ECO:0000313" key="3">
    <source>
        <dbReference type="EMBL" id="NDY94497.1"/>
    </source>
</evidence>
<dbReference type="PANTHER" id="PTHR11820">
    <property type="entry name" value="ACYLPYRUVASE"/>
    <property type="match status" value="1"/>
</dbReference>
<dbReference type="SUPFAM" id="SSF56529">
    <property type="entry name" value="FAH"/>
    <property type="match status" value="1"/>
</dbReference>
<keyword evidence="4" id="KW-1185">Reference proteome</keyword>
<gene>
    <name evidence="3" type="ORF">G3I74_01965</name>
</gene>
<name>A0A845USG0_9GAMM</name>
<dbReference type="PANTHER" id="PTHR11820:SF90">
    <property type="entry name" value="FLUTATHIONE S-TRANSFERASE"/>
    <property type="match status" value="1"/>
</dbReference>
<dbReference type="RefSeq" id="WP_164209779.1">
    <property type="nucleotide sequence ID" value="NZ_JAAGSC010000031.1"/>
</dbReference>
<comment type="caution">
    <text evidence="3">The sequence shown here is derived from an EMBL/GenBank/DDBJ whole genome shotgun (WGS) entry which is preliminary data.</text>
</comment>
<keyword evidence="1" id="KW-0479">Metal-binding</keyword>
<proteinExistence type="predicted"/>
<keyword evidence="3" id="KW-0378">Hydrolase</keyword>
<dbReference type="EMBL" id="JAAGSC010000031">
    <property type="protein sequence ID" value="NDY94497.1"/>
    <property type="molecule type" value="Genomic_DNA"/>
</dbReference>
<protein>
    <submittedName>
        <fullName evidence="3">Fumarylacetoacetate hydrolase family protein</fullName>
    </submittedName>
</protein>